<proteinExistence type="predicted"/>
<accession>A0A3M7PA25</accession>
<reference evidence="1 2" key="1">
    <citation type="journal article" date="2018" name="Sci. Rep.">
        <title>Genomic signatures of local adaptation to the degree of environmental predictability in rotifers.</title>
        <authorList>
            <person name="Franch-Gras L."/>
            <person name="Hahn C."/>
            <person name="Garcia-Roger E.M."/>
            <person name="Carmona M.J."/>
            <person name="Serra M."/>
            <person name="Gomez A."/>
        </authorList>
    </citation>
    <scope>NUCLEOTIDE SEQUENCE [LARGE SCALE GENOMIC DNA]</scope>
    <source>
        <strain evidence="1">HYR1</strain>
    </source>
</reference>
<name>A0A3M7PA25_BRAPC</name>
<keyword evidence="2" id="KW-1185">Reference proteome</keyword>
<gene>
    <name evidence="1" type="ORF">BpHYR1_020285</name>
</gene>
<sequence length="117" mass="12970">MHSLFVCRSSSADRSRLGAYTAQIQNCSLPVGKKSPRILPKKFNLSIRRAMSHGELNITEPSQIPAIISKVFFLVSLHLNGYTITNKRSMDAAIMVDVFTLIDKVEKNGSSGHMMSM</sequence>
<evidence type="ECO:0000313" key="2">
    <source>
        <dbReference type="Proteomes" id="UP000276133"/>
    </source>
</evidence>
<organism evidence="1 2">
    <name type="scientific">Brachionus plicatilis</name>
    <name type="common">Marine rotifer</name>
    <name type="synonym">Brachionus muelleri</name>
    <dbReference type="NCBI Taxonomy" id="10195"/>
    <lineage>
        <taxon>Eukaryota</taxon>
        <taxon>Metazoa</taxon>
        <taxon>Spiralia</taxon>
        <taxon>Gnathifera</taxon>
        <taxon>Rotifera</taxon>
        <taxon>Eurotatoria</taxon>
        <taxon>Monogononta</taxon>
        <taxon>Pseudotrocha</taxon>
        <taxon>Ploima</taxon>
        <taxon>Brachionidae</taxon>
        <taxon>Brachionus</taxon>
    </lineage>
</organism>
<dbReference type="Proteomes" id="UP000276133">
    <property type="component" value="Unassembled WGS sequence"/>
</dbReference>
<protein>
    <submittedName>
        <fullName evidence="1">Uncharacterized protein</fullName>
    </submittedName>
</protein>
<comment type="caution">
    <text evidence="1">The sequence shown here is derived from an EMBL/GenBank/DDBJ whole genome shotgun (WGS) entry which is preliminary data.</text>
</comment>
<dbReference type="EMBL" id="REGN01012317">
    <property type="protein sequence ID" value="RMZ95956.1"/>
    <property type="molecule type" value="Genomic_DNA"/>
</dbReference>
<dbReference type="AlphaFoldDB" id="A0A3M7PA25"/>
<evidence type="ECO:0000313" key="1">
    <source>
        <dbReference type="EMBL" id="RMZ95956.1"/>
    </source>
</evidence>